<accession>A0AAN6MAQ9</accession>
<feature type="compositionally biased region" description="Polar residues" evidence="1">
    <location>
        <begin position="8"/>
        <end position="19"/>
    </location>
</feature>
<gene>
    <name evidence="2" type="ORF">C8A05DRAFT_20522</name>
</gene>
<keyword evidence="3" id="KW-1185">Reference proteome</keyword>
<protein>
    <submittedName>
        <fullName evidence="2">Uncharacterized protein</fullName>
    </submittedName>
</protein>
<dbReference type="Proteomes" id="UP001303889">
    <property type="component" value="Unassembled WGS sequence"/>
</dbReference>
<sequence length="100" mass="11047">SPAAIMSTAPTPEESSAPSAFSRLRPKLKTVAKQIEEASTTAVPDVSSVAALPKIHWRTRTFVLESQLDKKRSRGRRSWILNYGDFLAELGRDDQVKGHV</sequence>
<proteinExistence type="predicted"/>
<evidence type="ECO:0000256" key="1">
    <source>
        <dbReference type="SAM" id="MobiDB-lite"/>
    </source>
</evidence>
<name>A0AAN6MAQ9_9PEZI</name>
<comment type="caution">
    <text evidence="2">The sequence shown here is derived from an EMBL/GenBank/DDBJ whole genome shotgun (WGS) entry which is preliminary data.</text>
</comment>
<organism evidence="2 3">
    <name type="scientific">Staphylotrichum tortipilum</name>
    <dbReference type="NCBI Taxonomy" id="2831512"/>
    <lineage>
        <taxon>Eukaryota</taxon>
        <taxon>Fungi</taxon>
        <taxon>Dikarya</taxon>
        <taxon>Ascomycota</taxon>
        <taxon>Pezizomycotina</taxon>
        <taxon>Sordariomycetes</taxon>
        <taxon>Sordariomycetidae</taxon>
        <taxon>Sordariales</taxon>
        <taxon>Chaetomiaceae</taxon>
        <taxon>Staphylotrichum</taxon>
    </lineage>
</organism>
<feature type="region of interest" description="Disordered" evidence="1">
    <location>
        <begin position="1"/>
        <end position="22"/>
    </location>
</feature>
<dbReference type="EMBL" id="MU856577">
    <property type="protein sequence ID" value="KAK3896513.1"/>
    <property type="molecule type" value="Genomic_DNA"/>
</dbReference>
<evidence type="ECO:0000313" key="2">
    <source>
        <dbReference type="EMBL" id="KAK3896513.1"/>
    </source>
</evidence>
<reference evidence="2" key="1">
    <citation type="journal article" date="2023" name="Mol. Phylogenet. Evol.">
        <title>Genome-scale phylogeny and comparative genomics of the fungal order Sordariales.</title>
        <authorList>
            <person name="Hensen N."/>
            <person name="Bonometti L."/>
            <person name="Westerberg I."/>
            <person name="Brannstrom I.O."/>
            <person name="Guillou S."/>
            <person name="Cros-Aarteil S."/>
            <person name="Calhoun S."/>
            <person name="Haridas S."/>
            <person name="Kuo A."/>
            <person name="Mondo S."/>
            <person name="Pangilinan J."/>
            <person name="Riley R."/>
            <person name="LaButti K."/>
            <person name="Andreopoulos B."/>
            <person name="Lipzen A."/>
            <person name="Chen C."/>
            <person name="Yan M."/>
            <person name="Daum C."/>
            <person name="Ng V."/>
            <person name="Clum A."/>
            <person name="Steindorff A."/>
            <person name="Ohm R.A."/>
            <person name="Martin F."/>
            <person name="Silar P."/>
            <person name="Natvig D.O."/>
            <person name="Lalanne C."/>
            <person name="Gautier V."/>
            <person name="Ament-Velasquez S.L."/>
            <person name="Kruys A."/>
            <person name="Hutchinson M.I."/>
            <person name="Powell A.J."/>
            <person name="Barry K."/>
            <person name="Miller A.N."/>
            <person name="Grigoriev I.V."/>
            <person name="Debuchy R."/>
            <person name="Gladieux P."/>
            <person name="Hiltunen Thoren M."/>
            <person name="Johannesson H."/>
        </authorList>
    </citation>
    <scope>NUCLEOTIDE SEQUENCE</scope>
    <source>
        <strain evidence="2">CBS 103.79</strain>
    </source>
</reference>
<reference evidence="2" key="2">
    <citation type="submission" date="2023-05" db="EMBL/GenBank/DDBJ databases">
        <authorList>
            <consortium name="Lawrence Berkeley National Laboratory"/>
            <person name="Steindorff A."/>
            <person name="Hensen N."/>
            <person name="Bonometti L."/>
            <person name="Westerberg I."/>
            <person name="Brannstrom I.O."/>
            <person name="Guillou S."/>
            <person name="Cros-Aarteil S."/>
            <person name="Calhoun S."/>
            <person name="Haridas S."/>
            <person name="Kuo A."/>
            <person name="Mondo S."/>
            <person name="Pangilinan J."/>
            <person name="Riley R."/>
            <person name="Labutti K."/>
            <person name="Andreopoulos B."/>
            <person name="Lipzen A."/>
            <person name="Chen C."/>
            <person name="Yanf M."/>
            <person name="Daum C."/>
            <person name="Ng V."/>
            <person name="Clum A."/>
            <person name="Ohm R."/>
            <person name="Martin F."/>
            <person name="Silar P."/>
            <person name="Natvig D."/>
            <person name="Lalanne C."/>
            <person name="Gautier V."/>
            <person name="Ament-Velasquez S.L."/>
            <person name="Kruys A."/>
            <person name="Hutchinson M.I."/>
            <person name="Powell A.J."/>
            <person name="Barry K."/>
            <person name="Miller A.N."/>
            <person name="Grigoriev I.V."/>
            <person name="Debuchy R."/>
            <person name="Gladieux P."/>
            <person name="Thoren M.H."/>
            <person name="Johannesson H."/>
        </authorList>
    </citation>
    <scope>NUCLEOTIDE SEQUENCE</scope>
    <source>
        <strain evidence="2">CBS 103.79</strain>
    </source>
</reference>
<dbReference type="AlphaFoldDB" id="A0AAN6MAQ9"/>
<feature type="non-terminal residue" evidence="2">
    <location>
        <position position="1"/>
    </location>
</feature>
<evidence type="ECO:0000313" key="3">
    <source>
        <dbReference type="Proteomes" id="UP001303889"/>
    </source>
</evidence>